<dbReference type="Pfam" id="PF04226">
    <property type="entry name" value="Transgly_assoc"/>
    <property type="match status" value="1"/>
</dbReference>
<evidence type="ECO:0000259" key="8">
    <source>
        <dbReference type="PROSITE" id="PS50850"/>
    </source>
</evidence>
<evidence type="ECO:0000256" key="5">
    <source>
        <dbReference type="ARBA" id="ARBA00022989"/>
    </source>
</evidence>
<dbReference type="EMBL" id="CP001340">
    <property type="protein sequence ID" value="ACL94902.1"/>
    <property type="molecule type" value="Genomic_DNA"/>
</dbReference>
<accession>A0A0H3C6I7</accession>
<keyword evidence="5 7" id="KW-1133">Transmembrane helix</keyword>
<comment type="similarity">
    <text evidence="2">Belongs to the UPF0410 family.</text>
</comment>
<dbReference type="InterPro" id="IPR020846">
    <property type="entry name" value="MFS_dom"/>
</dbReference>
<feature type="domain" description="Major facilitator superfamily (MFS) profile" evidence="8">
    <location>
        <begin position="1"/>
        <end position="83"/>
    </location>
</feature>
<dbReference type="PhylomeDB" id="A0A0H3C6I7"/>
<dbReference type="PROSITE" id="PS50850">
    <property type="entry name" value="MFS"/>
    <property type="match status" value="1"/>
</dbReference>
<keyword evidence="10" id="KW-1185">Reference proteome</keyword>
<reference evidence="9 10" key="1">
    <citation type="journal article" date="2010" name="J. Bacteriol.">
        <title>The genetic basis of laboratory adaptation in Caulobacter crescentus.</title>
        <authorList>
            <person name="Marks M.E."/>
            <person name="Castro-Rojas C.M."/>
            <person name="Teiling C."/>
            <person name="Du L."/>
            <person name="Kapatral V."/>
            <person name="Walunas T.L."/>
            <person name="Crosson S."/>
        </authorList>
    </citation>
    <scope>NUCLEOTIDE SEQUENCE [LARGE SCALE GENOMIC DNA]</scope>
    <source>
        <strain evidence="10">NA1000 / CB15N</strain>
    </source>
</reference>
<evidence type="ECO:0000256" key="4">
    <source>
        <dbReference type="ARBA" id="ARBA00022692"/>
    </source>
</evidence>
<sequence length="83" mass="8602">MSGMGVFAAAVIGILAGWIADIVLARRHSLFSKLLIGVIGSFIGAFIASRIDLHLAGFVGELIVSTVGAILFLAVLGLIRRPA</sequence>
<feature type="transmembrane region" description="Helical" evidence="7">
    <location>
        <begin position="55"/>
        <end position="79"/>
    </location>
</feature>
<evidence type="ECO:0000313" key="10">
    <source>
        <dbReference type="Proteomes" id="UP000001364"/>
    </source>
</evidence>
<comment type="subcellular location">
    <subcellularLocation>
        <location evidence="1">Cell membrane</location>
        <topology evidence="1">Multi-pass membrane protein</topology>
    </subcellularLocation>
</comment>
<gene>
    <name evidence="9" type="ordered locus">CCNA_01437</name>
</gene>
<dbReference type="GeneID" id="7330167"/>
<protein>
    <submittedName>
        <fullName evidence="9">Transglycosylase associated protein</fullName>
    </submittedName>
</protein>
<dbReference type="Proteomes" id="UP000001364">
    <property type="component" value="Chromosome"/>
</dbReference>
<proteinExistence type="inferred from homology"/>
<organism evidence="9 10">
    <name type="scientific">Caulobacter vibrioides (strain NA1000 / CB15N)</name>
    <name type="common">Caulobacter crescentus</name>
    <dbReference type="NCBI Taxonomy" id="565050"/>
    <lineage>
        <taxon>Bacteria</taxon>
        <taxon>Pseudomonadati</taxon>
        <taxon>Pseudomonadota</taxon>
        <taxon>Alphaproteobacteria</taxon>
        <taxon>Caulobacterales</taxon>
        <taxon>Caulobacteraceae</taxon>
        <taxon>Caulobacter</taxon>
    </lineage>
</organism>
<evidence type="ECO:0000256" key="3">
    <source>
        <dbReference type="ARBA" id="ARBA00022475"/>
    </source>
</evidence>
<dbReference type="KEGG" id="ccs:CCNA_01437"/>
<dbReference type="HOGENOM" id="CLU_160040_0_1_5"/>
<evidence type="ECO:0000256" key="6">
    <source>
        <dbReference type="ARBA" id="ARBA00023136"/>
    </source>
</evidence>
<keyword evidence="4 7" id="KW-0812">Transmembrane</keyword>
<evidence type="ECO:0000313" key="9">
    <source>
        <dbReference type="EMBL" id="ACL94902.1"/>
    </source>
</evidence>
<feature type="transmembrane region" description="Helical" evidence="7">
    <location>
        <begin position="31"/>
        <end position="49"/>
    </location>
</feature>
<dbReference type="GO" id="GO:0005886">
    <property type="term" value="C:plasma membrane"/>
    <property type="evidence" value="ECO:0007669"/>
    <property type="project" value="UniProtKB-SubCell"/>
</dbReference>
<evidence type="ECO:0000256" key="7">
    <source>
        <dbReference type="SAM" id="Phobius"/>
    </source>
</evidence>
<keyword evidence="6 7" id="KW-0472">Membrane</keyword>
<keyword evidence="3" id="KW-1003">Cell membrane</keyword>
<dbReference type="GO" id="GO:0022857">
    <property type="term" value="F:transmembrane transporter activity"/>
    <property type="evidence" value="ECO:0007669"/>
    <property type="project" value="InterPro"/>
</dbReference>
<dbReference type="OrthoDB" id="9815411at2"/>
<feature type="transmembrane region" description="Helical" evidence="7">
    <location>
        <begin position="6"/>
        <end position="24"/>
    </location>
</feature>
<dbReference type="InterPro" id="IPR007341">
    <property type="entry name" value="Transgly_assoc"/>
</dbReference>
<name>A0A0H3C6I7_CAUVN</name>
<dbReference type="RefSeq" id="YP_002516810.1">
    <property type="nucleotide sequence ID" value="NC_011916.1"/>
</dbReference>
<dbReference type="AlphaFoldDB" id="A0A0H3C6I7"/>
<dbReference type="PATRIC" id="fig|565050.3.peg.1421"/>
<evidence type="ECO:0000256" key="1">
    <source>
        <dbReference type="ARBA" id="ARBA00004651"/>
    </source>
</evidence>
<evidence type="ECO:0000256" key="2">
    <source>
        <dbReference type="ARBA" id="ARBA00011006"/>
    </source>
</evidence>
<dbReference type="RefSeq" id="WP_012640223.1">
    <property type="nucleotide sequence ID" value="NC_011916.1"/>
</dbReference>